<reference evidence="2" key="1">
    <citation type="journal article" date="2023" name="Mol. Phylogenet. Evol.">
        <title>Genome-scale phylogeny and comparative genomics of the fungal order Sordariales.</title>
        <authorList>
            <person name="Hensen N."/>
            <person name="Bonometti L."/>
            <person name="Westerberg I."/>
            <person name="Brannstrom I.O."/>
            <person name="Guillou S."/>
            <person name="Cros-Aarteil S."/>
            <person name="Calhoun S."/>
            <person name="Haridas S."/>
            <person name="Kuo A."/>
            <person name="Mondo S."/>
            <person name="Pangilinan J."/>
            <person name="Riley R."/>
            <person name="LaButti K."/>
            <person name="Andreopoulos B."/>
            <person name="Lipzen A."/>
            <person name="Chen C."/>
            <person name="Yan M."/>
            <person name="Daum C."/>
            <person name="Ng V."/>
            <person name="Clum A."/>
            <person name="Steindorff A."/>
            <person name="Ohm R.A."/>
            <person name="Martin F."/>
            <person name="Silar P."/>
            <person name="Natvig D.O."/>
            <person name="Lalanne C."/>
            <person name="Gautier V."/>
            <person name="Ament-Velasquez S.L."/>
            <person name="Kruys A."/>
            <person name="Hutchinson M.I."/>
            <person name="Powell A.J."/>
            <person name="Barry K."/>
            <person name="Miller A.N."/>
            <person name="Grigoriev I.V."/>
            <person name="Debuchy R."/>
            <person name="Gladieux P."/>
            <person name="Hiltunen Thoren M."/>
            <person name="Johannesson H."/>
        </authorList>
    </citation>
    <scope>NUCLEOTIDE SEQUENCE</scope>
    <source>
        <strain evidence="2">CBS 232.78</strain>
    </source>
</reference>
<dbReference type="InterPro" id="IPR036770">
    <property type="entry name" value="Ankyrin_rpt-contain_sf"/>
</dbReference>
<dbReference type="CDD" id="cd09917">
    <property type="entry name" value="F-box_SF"/>
    <property type="match status" value="1"/>
</dbReference>
<dbReference type="InterPro" id="IPR036047">
    <property type="entry name" value="F-box-like_dom_sf"/>
</dbReference>
<accession>A0AAE0NGE9</accession>
<proteinExistence type="predicted"/>
<dbReference type="EMBL" id="JAULSW010000005">
    <property type="protein sequence ID" value="KAK3381061.1"/>
    <property type="molecule type" value="Genomic_DNA"/>
</dbReference>
<dbReference type="SUPFAM" id="SSF81383">
    <property type="entry name" value="F-box domain"/>
    <property type="match status" value="1"/>
</dbReference>
<dbReference type="Pfam" id="PF12937">
    <property type="entry name" value="F-box-like"/>
    <property type="match status" value="1"/>
</dbReference>
<reference evidence="2" key="2">
    <citation type="submission" date="2023-06" db="EMBL/GenBank/DDBJ databases">
        <authorList>
            <consortium name="Lawrence Berkeley National Laboratory"/>
            <person name="Haridas S."/>
            <person name="Hensen N."/>
            <person name="Bonometti L."/>
            <person name="Westerberg I."/>
            <person name="Brannstrom I.O."/>
            <person name="Guillou S."/>
            <person name="Cros-Aarteil S."/>
            <person name="Calhoun S."/>
            <person name="Kuo A."/>
            <person name="Mondo S."/>
            <person name="Pangilinan J."/>
            <person name="Riley R."/>
            <person name="LaButti K."/>
            <person name="Andreopoulos B."/>
            <person name="Lipzen A."/>
            <person name="Chen C."/>
            <person name="Yanf M."/>
            <person name="Daum C."/>
            <person name="Ng V."/>
            <person name="Clum A."/>
            <person name="Steindorff A."/>
            <person name="Ohm R."/>
            <person name="Martin F."/>
            <person name="Silar P."/>
            <person name="Natvig D."/>
            <person name="Lalanne C."/>
            <person name="Gautier V."/>
            <person name="Ament-velasquez S.L."/>
            <person name="Kruys A."/>
            <person name="Hutchinson M.I."/>
            <person name="Powell A.J."/>
            <person name="Barry K."/>
            <person name="Miller A.N."/>
            <person name="Grigoriev I.V."/>
            <person name="Debuchy R."/>
            <person name="Gladieux P."/>
            <person name="Thoren M.H."/>
            <person name="Johannesson H."/>
        </authorList>
    </citation>
    <scope>NUCLEOTIDE SEQUENCE</scope>
    <source>
        <strain evidence="2">CBS 232.78</strain>
    </source>
</reference>
<gene>
    <name evidence="2" type="ORF">B0H63DRAFT_523794</name>
</gene>
<evidence type="ECO:0000313" key="3">
    <source>
        <dbReference type="Proteomes" id="UP001285441"/>
    </source>
</evidence>
<name>A0AAE0NGE9_9PEZI</name>
<evidence type="ECO:0000313" key="2">
    <source>
        <dbReference type="EMBL" id="KAK3381061.1"/>
    </source>
</evidence>
<organism evidence="2 3">
    <name type="scientific">Podospora didyma</name>
    <dbReference type="NCBI Taxonomy" id="330526"/>
    <lineage>
        <taxon>Eukaryota</taxon>
        <taxon>Fungi</taxon>
        <taxon>Dikarya</taxon>
        <taxon>Ascomycota</taxon>
        <taxon>Pezizomycotina</taxon>
        <taxon>Sordariomycetes</taxon>
        <taxon>Sordariomycetidae</taxon>
        <taxon>Sordariales</taxon>
        <taxon>Podosporaceae</taxon>
        <taxon>Podospora</taxon>
    </lineage>
</organism>
<dbReference type="InterPro" id="IPR001810">
    <property type="entry name" value="F-box_dom"/>
</dbReference>
<evidence type="ECO:0000259" key="1">
    <source>
        <dbReference type="Pfam" id="PF12937"/>
    </source>
</evidence>
<dbReference type="AlphaFoldDB" id="A0AAE0NGE9"/>
<dbReference type="SUPFAM" id="SSF48403">
    <property type="entry name" value="Ankyrin repeat"/>
    <property type="match status" value="1"/>
</dbReference>
<feature type="domain" description="F-box" evidence="1">
    <location>
        <begin position="13"/>
        <end position="46"/>
    </location>
</feature>
<sequence>MAFLSVQPSLFGVPNEILLEICSGLLNERDLSALSVTCRRIHRVADVCPYDGFPDRAMRWGAEHGLLNTMQKALAQGADVNFCAPVFGTPLHGAAWGSAPAESLYRRFGKGKWPGTLFTSPCVTAMQRRDKYAVIGHAIKAEPLNDYYQLDSKY</sequence>
<comment type="caution">
    <text evidence="2">The sequence shown here is derived from an EMBL/GenBank/DDBJ whole genome shotgun (WGS) entry which is preliminary data.</text>
</comment>
<dbReference type="Proteomes" id="UP001285441">
    <property type="component" value="Unassembled WGS sequence"/>
</dbReference>
<keyword evidence="3" id="KW-1185">Reference proteome</keyword>
<protein>
    <recommendedName>
        <fullName evidence="1">F-box domain-containing protein</fullName>
    </recommendedName>
</protein>